<proteinExistence type="predicted"/>
<dbReference type="EMBL" id="ML208259">
    <property type="protein sequence ID" value="TFK76620.1"/>
    <property type="molecule type" value="Genomic_DNA"/>
</dbReference>
<organism evidence="1 2">
    <name type="scientific">Pluteus cervinus</name>
    <dbReference type="NCBI Taxonomy" id="181527"/>
    <lineage>
        <taxon>Eukaryota</taxon>
        <taxon>Fungi</taxon>
        <taxon>Dikarya</taxon>
        <taxon>Basidiomycota</taxon>
        <taxon>Agaricomycotina</taxon>
        <taxon>Agaricomycetes</taxon>
        <taxon>Agaricomycetidae</taxon>
        <taxon>Agaricales</taxon>
        <taxon>Pluteineae</taxon>
        <taxon>Pluteaceae</taxon>
        <taxon>Pluteus</taxon>
    </lineage>
</organism>
<name>A0ACD3BFG7_9AGAR</name>
<accession>A0ACD3BFG7</accession>
<evidence type="ECO:0000313" key="2">
    <source>
        <dbReference type="Proteomes" id="UP000308600"/>
    </source>
</evidence>
<evidence type="ECO:0000313" key="1">
    <source>
        <dbReference type="EMBL" id="TFK76620.1"/>
    </source>
</evidence>
<gene>
    <name evidence="1" type="ORF">BDN72DRAFT_953166</name>
</gene>
<sequence>MYALRVRLPASSRQAYNLAIPAPRRALHTEEPTPSAGVSTPPAAQPKTSDAPSNVSGNGADTNGRRKRRYVTTRPAISVDQPRKWNRPIQHGLIPAYDLALKFLQTDSSRLRAEAQDVKKQIEALDVEVEQLRKTSEAEPQNEEAERVFKEKDEELEKLRDRLEALEVHSEVNLPHVRWQVANAMVDMSKPVHRHILEQRWRKEGNLDLLMERIHQMNVVPDVIPVLHPSVDLHITAKNTPDQCRRTKKIESRVEPGIFLAPEQTLEPPKLYANVFHADTRLYTLLMVDPDVPDPENASFTTFLHWLKPNIPLSATNAGRLLDLDTHTEYIPPHPQRGTPYHRYVVLLLPQPPASGTGYSLNTAARAQPGSSTSRHLDIPAVSDVDRLHFDVREFIKQWGLNPAKGGGAYMWREVWDATVSNIYANVLGSSEPKYGRPPKPDRYAGVKQAKRYIL</sequence>
<keyword evidence="2" id="KW-1185">Reference proteome</keyword>
<protein>
    <submittedName>
        <fullName evidence="1">PEBP-like protein</fullName>
    </submittedName>
</protein>
<reference evidence="1 2" key="1">
    <citation type="journal article" date="2019" name="Nat. Ecol. Evol.">
        <title>Megaphylogeny resolves global patterns of mushroom evolution.</title>
        <authorList>
            <person name="Varga T."/>
            <person name="Krizsan K."/>
            <person name="Foldi C."/>
            <person name="Dima B."/>
            <person name="Sanchez-Garcia M."/>
            <person name="Sanchez-Ramirez S."/>
            <person name="Szollosi G.J."/>
            <person name="Szarkandi J.G."/>
            <person name="Papp V."/>
            <person name="Albert L."/>
            <person name="Andreopoulos W."/>
            <person name="Angelini C."/>
            <person name="Antonin V."/>
            <person name="Barry K.W."/>
            <person name="Bougher N.L."/>
            <person name="Buchanan P."/>
            <person name="Buyck B."/>
            <person name="Bense V."/>
            <person name="Catcheside P."/>
            <person name="Chovatia M."/>
            <person name="Cooper J."/>
            <person name="Damon W."/>
            <person name="Desjardin D."/>
            <person name="Finy P."/>
            <person name="Geml J."/>
            <person name="Haridas S."/>
            <person name="Hughes K."/>
            <person name="Justo A."/>
            <person name="Karasinski D."/>
            <person name="Kautmanova I."/>
            <person name="Kiss B."/>
            <person name="Kocsube S."/>
            <person name="Kotiranta H."/>
            <person name="LaButti K.M."/>
            <person name="Lechner B.E."/>
            <person name="Liimatainen K."/>
            <person name="Lipzen A."/>
            <person name="Lukacs Z."/>
            <person name="Mihaltcheva S."/>
            <person name="Morgado L.N."/>
            <person name="Niskanen T."/>
            <person name="Noordeloos M.E."/>
            <person name="Ohm R.A."/>
            <person name="Ortiz-Santana B."/>
            <person name="Ovrebo C."/>
            <person name="Racz N."/>
            <person name="Riley R."/>
            <person name="Savchenko A."/>
            <person name="Shiryaev A."/>
            <person name="Soop K."/>
            <person name="Spirin V."/>
            <person name="Szebenyi C."/>
            <person name="Tomsovsky M."/>
            <person name="Tulloss R.E."/>
            <person name="Uehling J."/>
            <person name="Grigoriev I.V."/>
            <person name="Vagvolgyi C."/>
            <person name="Papp T."/>
            <person name="Martin F.M."/>
            <person name="Miettinen O."/>
            <person name="Hibbett D.S."/>
            <person name="Nagy L.G."/>
        </authorList>
    </citation>
    <scope>NUCLEOTIDE SEQUENCE [LARGE SCALE GENOMIC DNA]</scope>
    <source>
        <strain evidence="1 2">NL-1719</strain>
    </source>
</reference>
<dbReference type="Proteomes" id="UP000308600">
    <property type="component" value="Unassembled WGS sequence"/>
</dbReference>